<reference evidence="3 4" key="1">
    <citation type="submission" date="2018-03" db="EMBL/GenBank/DDBJ databases">
        <authorList>
            <person name="Keele B.F."/>
        </authorList>
    </citation>
    <scope>NUCLEOTIDE SEQUENCE [LARGE SCALE GENOMIC DNA]</scope>
    <source>
        <strain evidence="3 4">CECT 8811</strain>
    </source>
</reference>
<dbReference type="GO" id="GO:0004674">
    <property type="term" value="F:protein serine/threonine kinase activity"/>
    <property type="evidence" value="ECO:0007669"/>
    <property type="project" value="UniProtKB-KW"/>
</dbReference>
<gene>
    <name evidence="3" type="primary">btrW</name>
    <name evidence="3" type="ORF">ALP8811_03127</name>
</gene>
<evidence type="ECO:0000256" key="1">
    <source>
        <dbReference type="ARBA" id="ARBA00022527"/>
    </source>
</evidence>
<dbReference type="SUPFAM" id="SSF55874">
    <property type="entry name" value="ATPase domain of HSP90 chaperone/DNA topoisomerase II/histidine kinase"/>
    <property type="match status" value="1"/>
</dbReference>
<sequence>MHNAAKPRSGQKLNLKFPSDNLSVRQVLEQVLAVALSEDEKSVVEIVLAEVLNNIVEHAYQEDPSGRIELSVEPSEMGFRVLVQDDGRPLPKGLPSKPVEHDLSCDSSDLPEGGFGWLLVRELTEELHYERRDGRNVLSFWIPNPEAKKPEIAPVRHGVQKQREN</sequence>
<dbReference type="EC" id="2.7.11.1" evidence="3"/>
<evidence type="ECO:0000259" key="2">
    <source>
        <dbReference type="Pfam" id="PF13581"/>
    </source>
</evidence>
<evidence type="ECO:0000313" key="4">
    <source>
        <dbReference type="Proteomes" id="UP000244911"/>
    </source>
</evidence>
<proteinExistence type="predicted"/>
<keyword evidence="3" id="KW-0808">Transferase</keyword>
<protein>
    <submittedName>
        <fullName evidence="3">Serine/threonine-protein kinase BtrW</fullName>
        <ecNumber evidence="3">2.7.11.1</ecNumber>
    </submittedName>
</protein>
<keyword evidence="1" id="KW-0723">Serine/threonine-protein kinase</keyword>
<dbReference type="AlphaFoldDB" id="A0A2R8ATK2"/>
<evidence type="ECO:0000313" key="3">
    <source>
        <dbReference type="EMBL" id="SPF79189.1"/>
    </source>
</evidence>
<dbReference type="Gene3D" id="3.30.565.10">
    <property type="entry name" value="Histidine kinase-like ATPase, C-terminal domain"/>
    <property type="match status" value="1"/>
</dbReference>
<dbReference type="EMBL" id="OMOI01000002">
    <property type="protein sequence ID" value="SPF79189.1"/>
    <property type="molecule type" value="Genomic_DNA"/>
</dbReference>
<organism evidence="3 4">
    <name type="scientific">Aliiroseovarius pelagivivens</name>
    <dbReference type="NCBI Taxonomy" id="1639690"/>
    <lineage>
        <taxon>Bacteria</taxon>
        <taxon>Pseudomonadati</taxon>
        <taxon>Pseudomonadota</taxon>
        <taxon>Alphaproteobacteria</taxon>
        <taxon>Rhodobacterales</taxon>
        <taxon>Paracoccaceae</taxon>
        <taxon>Aliiroseovarius</taxon>
    </lineage>
</organism>
<accession>A0A2R8ATK2</accession>
<dbReference type="InterPro" id="IPR050267">
    <property type="entry name" value="Anti-sigma-factor_SerPK"/>
</dbReference>
<dbReference type="CDD" id="cd16936">
    <property type="entry name" value="HATPase_RsbW-like"/>
    <property type="match status" value="1"/>
</dbReference>
<dbReference type="PANTHER" id="PTHR35526">
    <property type="entry name" value="ANTI-SIGMA-F FACTOR RSBW-RELATED"/>
    <property type="match status" value="1"/>
</dbReference>
<name>A0A2R8ATK2_9RHOB</name>
<dbReference type="Proteomes" id="UP000244911">
    <property type="component" value="Unassembled WGS sequence"/>
</dbReference>
<feature type="domain" description="Histidine kinase/HSP90-like ATPase" evidence="2">
    <location>
        <begin position="24"/>
        <end position="140"/>
    </location>
</feature>
<dbReference type="Pfam" id="PF13581">
    <property type="entry name" value="HATPase_c_2"/>
    <property type="match status" value="1"/>
</dbReference>
<dbReference type="OrthoDB" id="9792240at2"/>
<dbReference type="InterPro" id="IPR003594">
    <property type="entry name" value="HATPase_dom"/>
</dbReference>
<dbReference type="InterPro" id="IPR036890">
    <property type="entry name" value="HATPase_C_sf"/>
</dbReference>
<keyword evidence="3" id="KW-0418">Kinase</keyword>
<keyword evidence="4" id="KW-1185">Reference proteome</keyword>